<feature type="domain" description="HTH araC/xylS-type" evidence="12">
    <location>
        <begin position="89"/>
        <end position="187"/>
    </location>
</feature>
<sequence length="193" mass="22126">MIGLNNKPVSGIPDEKWAAIINNDTFYDDVFIYAVKTTRIFCRPSCKSRTPNKENVQIFENPSQAMAAGFRPCKRCNPLGQTPSEEWVTQMTDYMANNFSKAITLHTLADIFQGSPFHLHRTFRRITGKTPVAFLHQIRITKSKEYLLNTHRTIAEISTLVGLPNTSYFITLFKKKTGLTPTDYRKKYQSPKE</sequence>
<dbReference type="GO" id="GO:0032259">
    <property type="term" value="P:methylation"/>
    <property type="evidence" value="ECO:0007669"/>
    <property type="project" value="UniProtKB-KW"/>
</dbReference>
<dbReference type="PROSITE" id="PS00041">
    <property type="entry name" value="HTH_ARAC_FAMILY_1"/>
    <property type="match status" value="1"/>
</dbReference>
<evidence type="ECO:0000256" key="11">
    <source>
        <dbReference type="ARBA" id="ARBA00023204"/>
    </source>
</evidence>
<keyword evidence="2 13" id="KW-0489">Methyltransferase</keyword>
<accession>A0A285CLP2</accession>
<evidence type="ECO:0000256" key="8">
    <source>
        <dbReference type="ARBA" id="ARBA00023125"/>
    </source>
</evidence>
<proteinExistence type="predicted"/>
<reference evidence="13 14" key="1">
    <citation type="submission" date="2017-08" db="EMBL/GenBank/DDBJ databases">
        <authorList>
            <person name="de Groot N.N."/>
        </authorList>
    </citation>
    <scope>NUCLEOTIDE SEQUENCE [LARGE SCALE GENOMIC DNA]</scope>
    <source>
        <strain evidence="13 14">JC228</strain>
    </source>
</reference>
<keyword evidence="11" id="KW-0234">DNA repair</keyword>
<keyword evidence="8" id="KW-0238">DNA-binding</keyword>
<evidence type="ECO:0000256" key="1">
    <source>
        <dbReference type="ARBA" id="ARBA00001947"/>
    </source>
</evidence>
<keyword evidence="14" id="KW-1185">Reference proteome</keyword>
<keyword evidence="10" id="KW-0804">Transcription</keyword>
<evidence type="ECO:0000259" key="12">
    <source>
        <dbReference type="PROSITE" id="PS01124"/>
    </source>
</evidence>
<dbReference type="SMART" id="SM00342">
    <property type="entry name" value="HTH_ARAC"/>
    <property type="match status" value="1"/>
</dbReference>
<dbReference type="InterPro" id="IPR009057">
    <property type="entry name" value="Homeodomain-like_sf"/>
</dbReference>
<dbReference type="PIRSF" id="PIRSF000408">
    <property type="entry name" value="Alkyltransferas_AdaA"/>
    <property type="match status" value="1"/>
</dbReference>
<dbReference type="PANTHER" id="PTHR43280:SF28">
    <property type="entry name" value="HTH-TYPE TRANSCRIPTIONAL ACTIVATOR RHAS"/>
    <property type="match status" value="1"/>
</dbReference>
<dbReference type="InterPro" id="IPR035451">
    <property type="entry name" value="Ada-like_dom_sf"/>
</dbReference>
<keyword evidence="6" id="KW-0862">Zinc</keyword>
<dbReference type="EMBL" id="OAOP01000002">
    <property type="protein sequence ID" value="SNX68489.1"/>
    <property type="molecule type" value="Genomic_DNA"/>
</dbReference>
<dbReference type="Proteomes" id="UP000219546">
    <property type="component" value="Unassembled WGS sequence"/>
</dbReference>
<keyword evidence="5" id="KW-0227">DNA damage</keyword>
<evidence type="ECO:0000256" key="3">
    <source>
        <dbReference type="ARBA" id="ARBA00022679"/>
    </source>
</evidence>
<dbReference type="Gene3D" id="1.10.10.60">
    <property type="entry name" value="Homeodomain-like"/>
    <property type="match status" value="2"/>
</dbReference>
<dbReference type="GO" id="GO:0008168">
    <property type="term" value="F:methyltransferase activity"/>
    <property type="evidence" value="ECO:0007669"/>
    <property type="project" value="UniProtKB-KW"/>
</dbReference>
<dbReference type="AlphaFoldDB" id="A0A285CLP2"/>
<keyword evidence="7" id="KW-0805">Transcription regulation</keyword>
<dbReference type="InterPro" id="IPR020449">
    <property type="entry name" value="Tscrpt_reg_AraC-type_HTH"/>
</dbReference>
<dbReference type="InterPro" id="IPR004026">
    <property type="entry name" value="Ada_DNA_repair_Zn-bd"/>
</dbReference>
<dbReference type="SUPFAM" id="SSF57884">
    <property type="entry name" value="Ada DNA repair protein, N-terminal domain (N-Ada 10)"/>
    <property type="match status" value="1"/>
</dbReference>
<evidence type="ECO:0000313" key="13">
    <source>
        <dbReference type="EMBL" id="SNX68489.1"/>
    </source>
</evidence>
<evidence type="ECO:0000256" key="9">
    <source>
        <dbReference type="ARBA" id="ARBA00023159"/>
    </source>
</evidence>
<dbReference type="GO" id="GO:0003700">
    <property type="term" value="F:DNA-binding transcription factor activity"/>
    <property type="evidence" value="ECO:0007669"/>
    <property type="project" value="InterPro"/>
</dbReference>
<dbReference type="InterPro" id="IPR016220">
    <property type="entry name" value="Me-P-triester_DNA_alkyl-Trfase"/>
</dbReference>
<dbReference type="GO" id="GO:0006281">
    <property type="term" value="P:DNA repair"/>
    <property type="evidence" value="ECO:0007669"/>
    <property type="project" value="UniProtKB-KW"/>
</dbReference>
<evidence type="ECO:0000256" key="7">
    <source>
        <dbReference type="ARBA" id="ARBA00023015"/>
    </source>
</evidence>
<dbReference type="Gene3D" id="3.40.10.10">
    <property type="entry name" value="DNA Methylphosphotriester Repair Domain"/>
    <property type="match status" value="1"/>
</dbReference>
<dbReference type="InterPro" id="IPR018062">
    <property type="entry name" value="HTH_AraC-typ_CS"/>
</dbReference>
<protein>
    <submittedName>
        <fullName evidence="13">AraC family transcriptional regulator of adaptative response / methylphosphotriester-DNA alkyltransferase methyltransferase</fullName>
    </submittedName>
</protein>
<dbReference type="OrthoDB" id="9802228at2"/>
<gene>
    <name evidence="13" type="ORF">SAMN05877753_102557</name>
</gene>
<evidence type="ECO:0000313" key="14">
    <source>
        <dbReference type="Proteomes" id="UP000219546"/>
    </source>
</evidence>
<keyword evidence="4" id="KW-0479">Metal-binding</keyword>
<evidence type="ECO:0000256" key="10">
    <source>
        <dbReference type="ARBA" id="ARBA00023163"/>
    </source>
</evidence>
<dbReference type="PRINTS" id="PR00032">
    <property type="entry name" value="HTHARAC"/>
</dbReference>
<dbReference type="SUPFAM" id="SSF46689">
    <property type="entry name" value="Homeodomain-like"/>
    <property type="match status" value="2"/>
</dbReference>
<dbReference type="InterPro" id="IPR018060">
    <property type="entry name" value="HTH_AraC"/>
</dbReference>
<evidence type="ECO:0000256" key="5">
    <source>
        <dbReference type="ARBA" id="ARBA00022763"/>
    </source>
</evidence>
<evidence type="ECO:0000256" key="6">
    <source>
        <dbReference type="ARBA" id="ARBA00022833"/>
    </source>
</evidence>
<dbReference type="Pfam" id="PF12833">
    <property type="entry name" value="HTH_18"/>
    <property type="match status" value="1"/>
</dbReference>
<dbReference type="RefSeq" id="WP_097157728.1">
    <property type="nucleotide sequence ID" value="NZ_JBEPMQ010000001.1"/>
</dbReference>
<name>A0A285CLP2_9BACI</name>
<dbReference type="GO" id="GO:0043565">
    <property type="term" value="F:sequence-specific DNA binding"/>
    <property type="evidence" value="ECO:0007669"/>
    <property type="project" value="InterPro"/>
</dbReference>
<evidence type="ECO:0000256" key="4">
    <source>
        <dbReference type="ARBA" id="ARBA00022723"/>
    </source>
</evidence>
<keyword evidence="9" id="KW-0010">Activator</keyword>
<comment type="cofactor">
    <cofactor evidence="1">
        <name>Zn(2+)</name>
        <dbReference type="ChEBI" id="CHEBI:29105"/>
    </cofactor>
</comment>
<keyword evidence="3 13" id="KW-0808">Transferase</keyword>
<dbReference type="PANTHER" id="PTHR43280">
    <property type="entry name" value="ARAC-FAMILY TRANSCRIPTIONAL REGULATOR"/>
    <property type="match status" value="1"/>
</dbReference>
<dbReference type="PROSITE" id="PS01124">
    <property type="entry name" value="HTH_ARAC_FAMILY_2"/>
    <property type="match status" value="1"/>
</dbReference>
<dbReference type="Pfam" id="PF02805">
    <property type="entry name" value="Ada_Zn_binding"/>
    <property type="match status" value="1"/>
</dbReference>
<dbReference type="GO" id="GO:0008270">
    <property type="term" value="F:zinc ion binding"/>
    <property type="evidence" value="ECO:0007669"/>
    <property type="project" value="InterPro"/>
</dbReference>
<evidence type="ECO:0000256" key="2">
    <source>
        <dbReference type="ARBA" id="ARBA00022603"/>
    </source>
</evidence>
<organism evidence="13 14">
    <name type="scientific">Bacillus oleivorans</name>
    <dbReference type="NCBI Taxonomy" id="1448271"/>
    <lineage>
        <taxon>Bacteria</taxon>
        <taxon>Bacillati</taxon>
        <taxon>Bacillota</taxon>
        <taxon>Bacilli</taxon>
        <taxon>Bacillales</taxon>
        <taxon>Bacillaceae</taxon>
        <taxon>Bacillus</taxon>
    </lineage>
</organism>